<keyword evidence="1" id="KW-0560">Oxidoreductase</keyword>
<dbReference type="InterPro" id="IPR026992">
    <property type="entry name" value="DIOX_N"/>
</dbReference>
<name>A0A226ELQ0_FOLCA</name>
<organism evidence="3 4">
    <name type="scientific">Folsomia candida</name>
    <name type="common">Springtail</name>
    <dbReference type="NCBI Taxonomy" id="158441"/>
    <lineage>
        <taxon>Eukaryota</taxon>
        <taxon>Metazoa</taxon>
        <taxon>Ecdysozoa</taxon>
        <taxon>Arthropoda</taxon>
        <taxon>Hexapoda</taxon>
        <taxon>Collembola</taxon>
        <taxon>Entomobryomorpha</taxon>
        <taxon>Isotomoidea</taxon>
        <taxon>Isotomidae</taxon>
        <taxon>Proisotominae</taxon>
        <taxon>Folsomia</taxon>
    </lineage>
</organism>
<accession>A0A226ELQ0</accession>
<comment type="similarity">
    <text evidence="1">Belongs to the iron/ascorbate-dependent oxidoreductase family.</text>
</comment>
<keyword evidence="1" id="KW-0408">Iron</keyword>
<dbReference type="Pfam" id="PF14226">
    <property type="entry name" value="DIOX_N"/>
    <property type="match status" value="1"/>
</dbReference>
<dbReference type="PROSITE" id="PS51471">
    <property type="entry name" value="FE2OG_OXY"/>
    <property type="match status" value="1"/>
</dbReference>
<dbReference type="InterPro" id="IPR005123">
    <property type="entry name" value="Oxoglu/Fe-dep_dioxygenase_dom"/>
</dbReference>
<dbReference type="SUPFAM" id="SSF51197">
    <property type="entry name" value="Clavaminate synthase-like"/>
    <property type="match status" value="1"/>
</dbReference>
<dbReference type="OMA" id="LPKEWNC"/>
<comment type="caution">
    <text evidence="3">The sequence shown here is derived from an EMBL/GenBank/DDBJ whole genome shotgun (WGS) entry which is preliminary data.</text>
</comment>
<evidence type="ECO:0000313" key="3">
    <source>
        <dbReference type="EMBL" id="OXA57934.1"/>
    </source>
</evidence>
<evidence type="ECO:0000313" key="4">
    <source>
        <dbReference type="Proteomes" id="UP000198287"/>
    </source>
</evidence>
<dbReference type="AlphaFoldDB" id="A0A226ELQ0"/>
<dbReference type="PANTHER" id="PTHR47990">
    <property type="entry name" value="2-OXOGLUTARATE (2OG) AND FE(II)-DEPENDENT OXYGENASE SUPERFAMILY PROTEIN-RELATED"/>
    <property type="match status" value="1"/>
</dbReference>
<evidence type="ECO:0000259" key="2">
    <source>
        <dbReference type="PROSITE" id="PS51471"/>
    </source>
</evidence>
<feature type="domain" description="Fe2OG dioxygenase" evidence="2">
    <location>
        <begin position="167"/>
        <end position="278"/>
    </location>
</feature>
<proteinExistence type="inferred from homology"/>
<dbReference type="GO" id="GO:0016491">
    <property type="term" value="F:oxidoreductase activity"/>
    <property type="evidence" value="ECO:0007669"/>
    <property type="project" value="UniProtKB-KW"/>
</dbReference>
<protein>
    <submittedName>
        <fullName evidence="3">Feruloyl CoA ortho-hydroxylase 1</fullName>
    </submittedName>
</protein>
<dbReference type="InterPro" id="IPR044861">
    <property type="entry name" value="IPNS-like_FE2OG_OXY"/>
</dbReference>
<dbReference type="OrthoDB" id="288590at2759"/>
<dbReference type="GO" id="GO:0046872">
    <property type="term" value="F:metal ion binding"/>
    <property type="evidence" value="ECO:0007669"/>
    <property type="project" value="UniProtKB-KW"/>
</dbReference>
<keyword evidence="1" id="KW-0479">Metal-binding</keyword>
<keyword evidence="4" id="KW-1185">Reference proteome</keyword>
<reference evidence="3 4" key="1">
    <citation type="submission" date="2015-12" db="EMBL/GenBank/DDBJ databases">
        <title>The genome of Folsomia candida.</title>
        <authorList>
            <person name="Faddeeva A."/>
            <person name="Derks M.F."/>
            <person name="Anvar Y."/>
            <person name="Smit S."/>
            <person name="Van Straalen N."/>
            <person name="Roelofs D."/>
        </authorList>
    </citation>
    <scope>NUCLEOTIDE SEQUENCE [LARGE SCALE GENOMIC DNA]</scope>
    <source>
        <strain evidence="3 4">VU population</strain>
        <tissue evidence="3">Whole body</tissue>
    </source>
</reference>
<dbReference type="Proteomes" id="UP000198287">
    <property type="component" value="Unassembled WGS sequence"/>
</dbReference>
<dbReference type="InterPro" id="IPR027443">
    <property type="entry name" value="IPNS-like_sf"/>
</dbReference>
<dbReference type="InterPro" id="IPR050231">
    <property type="entry name" value="Iron_ascorbate_oxido_reductase"/>
</dbReference>
<sequence length="327" mass="37311">MEQIPIIDLNFIKDYSKDSEEQWVSLGYEIRNVMGRIGFIQLINHGIPEDVVNSVFELNQKFFELPNATKIKFTKPNSMEMTSYYGYTKFGEETFGKEFGNRESFDWIEGHGVYPDEELPNFSVAIKLFHEHCKSVTKKLLRLFALGLGLEDVDFFVKRNKHWDDPDFTGMSNIRLAYYPKIQEANIPAGAVRIGEHTDFITVTLLFQDEAGGLEARNLNGDWIPVTPIKGGIVVNTGDLLEYWTSGIFQATPHRVVIPESELLKAMPRYSVVFFDGPEINATVTPLKISKTEEEEERIAKLGKTYPSDPVNAREHVFRKVKAAYAK</sequence>
<dbReference type="Gene3D" id="2.60.120.330">
    <property type="entry name" value="B-lactam Antibiotic, Isopenicillin N Synthase, Chain"/>
    <property type="match status" value="1"/>
</dbReference>
<dbReference type="Pfam" id="PF03171">
    <property type="entry name" value="2OG-FeII_Oxy"/>
    <property type="match status" value="1"/>
</dbReference>
<dbReference type="EMBL" id="LNIX01000003">
    <property type="protein sequence ID" value="OXA57934.1"/>
    <property type="molecule type" value="Genomic_DNA"/>
</dbReference>
<dbReference type="PRINTS" id="PR00682">
    <property type="entry name" value="IPNSYNTHASE"/>
</dbReference>
<evidence type="ECO:0000256" key="1">
    <source>
        <dbReference type="RuleBase" id="RU003682"/>
    </source>
</evidence>
<gene>
    <name evidence="3" type="ORF">Fcan01_07405</name>
</gene>